<reference evidence="1 2" key="1">
    <citation type="submission" date="2022-09" db="EMBL/GenBank/DDBJ databases">
        <authorList>
            <person name="Palmer J.M."/>
        </authorList>
    </citation>
    <scope>NUCLEOTIDE SEQUENCE [LARGE SCALE GENOMIC DNA]</scope>
    <source>
        <strain evidence="1 2">DSM 7382</strain>
    </source>
</reference>
<evidence type="ECO:0000313" key="1">
    <source>
        <dbReference type="EMBL" id="KAK7676686.1"/>
    </source>
</evidence>
<dbReference type="AlphaFoldDB" id="A0AAW0F9N2"/>
<proteinExistence type="predicted"/>
<dbReference type="EMBL" id="JASBNA010000108">
    <property type="protein sequence ID" value="KAK7676686.1"/>
    <property type="molecule type" value="Genomic_DNA"/>
</dbReference>
<evidence type="ECO:0000313" key="2">
    <source>
        <dbReference type="Proteomes" id="UP001385951"/>
    </source>
</evidence>
<dbReference type="Proteomes" id="UP001385951">
    <property type="component" value="Unassembled WGS sequence"/>
</dbReference>
<gene>
    <name evidence="1" type="ORF">QCA50_020368</name>
</gene>
<accession>A0AAW0F9N2</accession>
<organism evidence="1 2">
    <name type="scientific">Cerrena zonata</name>
    <dbReference type="NCBI Taxonomy" id="2478898"/>
    <lineage>
        <taxon>Eukaryota</taxon>
        <taxon>Fungi</taxon>
        <taxon>Dikarya</taxon>
        <taxon>Basidiomycota</taxon>
        <taxon>Agaricomycotina</taxon>
        <taxon>Agaricomycetes</taxon>
        <taxon>Polyporales</taxon>
        <taxon>Cerrenaceae</taxon>
        <taxon>Cerrena</taxon>
    </lineage>
</organism>
<keyword evidence="2" id="KW-1185">Reference proteome</keyword>
<comment type="caution">
    <text evidence="1">The sequence shown here is derived from an EMBL/GenBank/DDBJ whole genome shotgun (WGS) entry which is preliminary data.</text>
</comment>
<sequence length="223" mass="24568">MANLPADIDITIWTKYFIPTCIDILGEHHAPFFPTDADVLKSIAKAFRVCFPGLAHEITIGSMIFKVLSQRCCEWRNKCSATAQDNVTEFLDGTPGLETPEARAEYIEGLGVGSTCDYLYQQITPVRRGCFRSDFVLKTFAFHLNAIEGTIRDSPYPAIGALGIAAIAVFHHLTLFRLDSHSEYRLNVPSSSMKPVRSRSLMAGVTITPSSSLRQAGATHATR</sequence>
<protein>
    <submittedName>
        <fullName evidence="1">Uncharacterized protein</fullName>
    </submittedName>
</protein>
<name>A0AAW0F9N2_9APHY</name>